<dbReference type="AlphaFoldDB" id="A0A8J6XQL5"/>
<organism evidence="3 4">
    <name type="scientific">Iningainema tapete BLCC-T55</name>
    <dbReference type="NCBI Taxonomy" id="2748662"/>
    <lineage>
        <taxon>Bacteria</taxon>
        <taxon>Bacillati</taxon>
        <taxon>Cyanobacteriota</taxon>
        <taxon>Cyanophyceae</taxon>
        <taxon>Nostocales</taxon>
        <taxon>Scytonemataceae</taxon>
        <taxon>Iningainema tapete</taxon>
    </lineage>
</organism>
<dbReference type="RefSeq" id="WP_190825964.1">
    <property type="nucleotide sequence ID" value="NZ_CAWPPI010000027.1"/>
</dbReference>
<dbReference type="EMBL" id="JACXAE010000027">
    <property type="protein sequence ID" value="MBD2771673.1"/>
    <property type="molecule type" value="Genomic_DNA"/>
</dbReference>
<keyword evidence="4" id="KW-1185">Reference proteome</keyword>
<comment type="caution">
    <text evidence="3">The sequence shown here is derived from an EMBL/GenBank/DDBJ whole genome shotgun (WGS) entry which is preliminary data.</text>
</comment>
<feature type="signal peptide" evidence="1">
    <location>
        <begin position="1"/>
        <end position="27"/>
    </location>
</feature>
<evidence type="ECO:0000313" key="3">
    <source>
        <dbReference type="EMBL" id="MBD2771673.1"/>
    </source>
</evidence>
<gene>
    <name evidence="3" type="ORF">ICL16_06070</name>
</gene>
<reference evidence="3" key="1">
    <citation type="submission" date="2020-09" db="EMBL/GenBank/DDBJ databases">
        <title>Iningainema tapete sp. nov. (Scytonemataceae, Cyanobacteria) from greenhouses in central Florida (USA) produces two types of nodularin with biosynthetic potential for microcystin-LR and anabaenopeptins.</title>
        <authorList>
            <person name="Berthold D.E."/>
            <person name="Lefler F.W."/>
            <person name="Huang I.-S."/>
            <person name="Abdulla H."/>
            <person name="Zimba P.V."/>
            <person name="Laughinghouse H.D. IV."/>
        </authorList>
    </citation>
    <scope>NUCLEOTIDE SEQUENCE</scope>
    <source>
        <strain evidence="3">BLCCT55</strain>
    </source>
</reference>
<name>A0A8J6XQL5_9CYAN</name>
<accession>A0A8J6XQL5</accession>
<evidence type="ECO:0000256" key="1">
    <source>
        <dbReference type="SAM" id="SignalP"/>
    </source>
</evidence>
<dbReference type="Pfam" id="PF07589">
    <property type="entry name" value="PEP-CTERM"/>
    <property type="match status" value="1"/>
</dbReference>
<protein>
    <submittedName>
        <fullName evidence="3">PEP-CTERM sorting domain-containing protein</fullName>
    </submittedName>
</protein>
<proteinExistence type="predicted"/>
<dbReference type="InterPro" id="IPR013424">
    <property type="entry name" value="Ice-binding_C"/>
</dbReference>
<evidence type="ECO:0000259" key="2">
    <source>
        <dbReference type="Pfam" id="PF07589"/>
    </source>
</evidence>
<evidence type="ECO:0000313" key="4">
    <source>
        <dbReference type="Proteomes" id="UP000629098"/>
    </source>
</evidence>
<feature type="chain" id="PRO_5035239633" evidence="1">
    <location>
        <begin position="28"/>
        <end position="231"/>
    </location>
</feature>
<feature type="domain" description="Ice-binding protein C-terminal" evidence="2">
    <location>
        <begin position="201"/>
        <end position="222"/>
    </location>
</feature>
<keyword evidence="1" id="KW-0732">Signal</keyword>
<sequence length="231" mass="24497">MSTLLKSLLTGALLTVVAITNASQATAATITGTLTADNHYGLYTGNKDGSLLNFIGRNEKGPNGSTGGYNWSAAETWKFDINPGDYIYTVVWDDAAVAESWIGEFTLPDGSKLLSNPKDWEYVISNGKNPGDYGDVPLLSELQTEIKNANWIASTAVGFNGIQPWGTIQGVSANAQFLNVSNPNSQNYTIFRTQAPALAASVPEPASALGLLAFGAIATGSVMKRKFKTIP</sequence>
<dbReference type="Proteomes" id="UP000629098">
    <property type="component" value="Unassembled WGS sequence"/>
</dbReference>